<dbReference type="Pfam" id="PF22817">
    <property type="entry name" value="ApeP-like"/>
    <property type="match status" value="1"/>
</dbReference>
<dbReference type="Proteomes" id="UP000183417">
    <property type="component" value="Unassembled WGS sequence"/>
</dbReference>
<dbReference type="PIRSF" id="PIRSF020565">
    <property type="entry name" value="3Ho_Ac_ACP_DH_prd"/>
    <property type="match status" value="1"/>
</dbReference>
<dbReference type="InterPro" id="IPR029069">
    <property type="entry name" value="HotDog_dom_sf"/>
</dbReference>
<gene>
    <name evidence="1" type="ORF">SAMN05421547_13019</name>
</gene>
<dbReference type="InterPro" id="IPR016776">
    <property type="entry name" value="ApeP-like_dehydratase"/>
</dbReference>
<accession>A0A1H3TKQ3</accession>
<dbReference type="GeneID" id="94692958"/>
<dbReference type="AlphaFoldDB" id="A0A1H3TKQ3"/>
<protein>
    <submittedName>
        <fullName evidence="1">Predicted 3-hydroxylacyl-ACP dehydratase, HotDog domain</fullName>
    </submittedName>
</protein>
<evidence type="ECO:0000313" key="2">
    <source>
        <dbReference type="Proteomes" id="UP000183417"/>
    </source>
</evidence>
<organism evidence="1 2">
    <name type="scientific">Delftia lacustris</name>
    <dbReference type="NCBI Taxonomy" id="558537"/>
    <lineage>
        <taxon>Bacteria</taxon>
        <taxon>Pseudomonadati</taxon>
        <taxon>Pseudomonadota</taxon>
        <taxon>Betaproteobacteria</taxon>
        <taxon>Burkholderiales</taxon>
        <taxon>Comamonadaceae</taxon>
        <taxon>Delftia</taxon>
    </lineage>
</organism>
<name>A0A1H3TKQ3_9BURK</name>
<proteinExistence type="predicted"/>
<dbReference type="SUPFAM" id="SSF54637">
    <property type="entry name" value="Thioesterase/thiol ester dehydrase-isomerase"/>
    <property type="match status" value="1"/>
</dbReference>
<evidence type="ECO:0000313" key="1">
    <source>
        <dbReference type="EMBL" id="SDZ50796.1"/>
    </source>
</evidence>
<dbReference type="EMBL" id="FNPE01000030">
    <property type="protein sequence ID" value="SDZ50796.1"/>
    <property type="molecule type" value="Genomic_DNA"/>
</dbReference>
<dbReference type="CDD" id="cd01289">
    <property type="entry name" value="FabA_like"/>
    <property type="match status" value="1"/>
</dbReference>
<dbReference type="Gene3D" id="3.10.129.10">
    <property type="entry name" value="Hotdog Thioesterase"/>
    <property type="match status" value="1"/>
</dbReference>
<dbReference type="RefSeq" id="WP_061287592.1">
    <property type="nucleotide sequence ID" value="NZ_CP141274.1"/>
</dbReference>
<sequence>MNAFLPIENYVPHRGVMLLLDCLLDASADSAHAQVTVPRDGLFLQDAGMPAWVGLEYMAQTVAAWAGWQAVQAGRPVKLGFLLGTRKFQAACAHFSPGSVLRVSVHCELVGTNGLGMFDCRIQPLGEDRVLAQARISVYEPDNGSAFIQALEQEGVGQA</sequence>
<reference evidence="1 2" key="1">
    <citation type="submission" date="2016-10" db="EMBL/GenBank/DDBJ databases">
        <authorList>
            <person name="de Groot N.N."/>
        </authorList>
    </citation>
    <scope>NUCLEOTIDE SEQUENCE [LARGE SCALE GENOMIC DNA]</scope>
    <source>
        <strain evidence="1 2">LMG 24775</strain>
    </source>
</reference>